<dbReference type="NCBIfam" id="TIGR00254">
    <property type="entry name" value="GGDEF"/>
    <property type="match status" value="1"/>
</dbReference>
<dbReference type="FunFam" id="3.30.70.270:FF:000001">
    <property type="entry name" value="Diguanylate cyclase domain protein"/>
    <property type="match status" value="1"/>
</dbReference>
<name>A0A2S3WF27_PSEPU</name>
<dbReference type="PANTHER" id="PTHR45138">
    <property type="entry name" value="REGULATORY COMPONENTS OF SENSORY TRANSDUCTION SYSTEM"/>
    <property type="match status" value="1"/>
</dbReference>
<dbReference type="InterPro" id="IPR000160">
    <property type="entry name" value="GGDEF_dom"/>
</dbReference>
<dbReference type="RefSeq" id="WP_103437621.1">
    <property type="nucleotide sequence ID" value="NZ_MIND01000018.1"/>
</dbReference>
<dbReference type="Proteomes" id="UP000237194">
    <property type="component" value="Unassembled WGS sequence"/>
</dbReference>
<dbReference type="Gene3D" id="3.30.70.270">
    <property type="match status" value="1"/>
</dbReference>
<dbReference type="GO" id="GO:0052621">
    <property type="term" value="F:diguanylate cyclase activity"/>
    <property type="evidence" value="ECO:0007669"/>
    <property type="project" value="UniProtKB-EC"/>
</dbReference>
<comment type="cofactor">
    <cofactor evidence="1">
        <name>Mg(2+)</name>
        <dbReference type="ChEBI" id="CHEBI:18420"/>
    </cofactor>
</comment>
<dbReference type="PROSITE" id="PS50887">
    <property type="entry name" value="GGDEF"/>
    <property type="match status" value="1"/>
</dbReference>
<dbReference type="CDD" id="cd18774">
    <property type="entry name" value="PDC2_HK_sensor"/>
    <property type="match status" value="1"/>
</dbReference>
<dbReference type="InterPro" id="IPR029151">
    <property type="entry name" value="Sensor-like_sf"/>
</dbReference>
<dbReference type="CDD" id="cd01949">
    <property type="entry name" value="GGDEF"/>
    <property type="match status" value="1"/>
</dbReference>
<dbReference type="SUPFAM" id="SSF55073">
    <property type="entry name" value="Nucleotide cyclase"/>
    <property type="match status" value="1"/>
</dbReference>
<dbReference type="PANTHER" id="PTHR45138:SF9">
    <property type="entry name" value="DIGUANYLATE CYCLASE DGCM-RELATED"/>
    <property type="match status" value="1"/>
</dbReference>
<dbReference type="InterPro" id="IPR050469">
    <property type="entry name" value="Diguanylate_Cyclase"/>
</dbReference>
<evidence type="ECO:0000256" key="9">
    <source>
        <dbReference type="ARBA" id="ARBA00034247"/>
    </source>
</evidence>
<gene>
    <name evidence="12" type="ORF">BGP80_17030</name>
</gene>
<dbReference type="GO" id="GO:0043709">
    <property type="term" value="P:cell adhesion involved in single-species biofilm formation"/>
    <property type="evidence" value="ECO:0007669"/>
    <property type="project" value="TreeGrafter"/>
</dbReference>
<comment type="subcellular location">
    <subcellularLocation>
        <location evidence="2">Cell inner membrane</location>
    </subcellularLocation>
    <subcellularLocation>
        <location evidence="3">Cell membrane</location>
        <topology evidence="3">Multi-pass membrane protein</topology>
    </subcellularLocation>
</comment>
<dbReference type="AlphaFoldDB" id="A0A2S3WF27"/>
<accession>A0A2S3WF27</accession>
<comment type="catalytic activity">
    <reaction evidence="9">
        <text>2 GTP = 3',3'-c-di-GMP + 2 diphosphate</text>
        <dbReference type="Rhea" id="RHEA:24898"/>
        <dbReference type="ChEBI" id="CHEBI:33019"/>
        <dbReference type="ChEBI" id="CHEBI:37565"/>
        <dbReference type="ChEBI" id="CHEBI:58805"/>
        <dbReference type="EC" id="2.7.7.65"/>
    </reaction>
</comment>
<dbReference type="SMART" id="SM00267">
    <property type="entry name" value="GGDEF"/>
    <property type="match status" value="1"/>
</dbReference>
<feature type="transmembrane region" description="Helical" evidence="10">
    <location>
        <begin position="12"/>
        <end position="34"/>
    </location>
</feature>
<dbReference type="GO" id="GO:0005886">
    <property type="term" value="C:plasma membrane"/>
    <property type="evidence" value="ECO:0007669"/>
    <property type="project" value="UniProtKB-SubCell"/>
</dbReference>
<dbReference type="CDD" id="cd18773">
    <property type="entry name" value="PDC1_HK_sensor"/>
    <property type="match status" value="1"/>
</dbReference>
<evidence type="ECO:0000313" key="12">
    <source>
        <dbReference type="EMBL" id="POF89577.1"/>
    </source>
</evidence>
<sequence length="531" mass="58029">MPHAKKGLRLDLRTLILVLSALTAVTMLLTSYFASYRVQRQLLIDHSLEANRVYAAKLAAITDTFLGNALQQLGFSAGVQAHNLNDAPSLLAETERVLQQSIAFNSTFLVDAQGFLRAVSPAPLRHLIGTHVQTPGSQEALRERRPLVSTPFLSAANNLVVALSQPIFDGQGKYLGYVGGSVYLRERNFLNSMLGEHCYKDGSYLYVVDRNRRLLYHPDPERVGTVVEGNSLIDQLPALSEGTRQIHNSAGVEMLAGFATVPSTGWGVIAQQPLSQTVAPMRQLILNVVLLSAPLALLGFLALWWFALAITRPLWQLAAGALALDRPGTSEHLHKVRAWYFEAAELKRALLFGLNLLQERIGRLNRDAQTDPLTGLGNRRSLEYNLSLLKAEERNFAAVVLDIDHFKRINDTYGHAVGDQALRQLAELMRSCCREVDVLCRTGGEEFIMILPGASVEIATVVAQRLRICVQDTPLAAVGAITVSLGVAHWQANSGSLPAEVLSEADAALYVAKQNGRNQVQIARSGEAAHS</sequence>
<evidence type="ECO:0000313" key="13">
    <source>
        <dbReference type="Proteomes" id="UP000237194"/>
    </source>
</evidence>
<evidence type="ECO:0000256" key="10">
    <source>
        <dbReference type="SAM" id="Phobius"/>
    </source>
</evidence>
<keyword evidence="5" id="KW-1003">Cell membrane</keyword>
<dbReference type="EMBL" id="MIND01000018">
    <property type="protein sequence ID" value="POF89577.1"/>
    <property type="molecule type" value="Genomic_DNA"/>
</dbReference>
<reference evidence="12 13" key="1">
    <citation type="submission" date="2016-08" db="EMBL/GenBank/DDBJ databases">
        <authorList>
            <person name="Seilhamer J.J."/>
        </authorList>
    </citation>
    <scope>NUCLEOTIDE SEQUENCE [LARGE SCALE GENOMIC DNA]</scope>
    <source>
        <strain evidence="12 13">KT-27</strain>
    </source>
</reference>
<dbReference type="GO" id="GO:1902201">
    <property type="term" value="P:negative regulation of bacterial-type flagellum-dependent cell motility"/>
    <property type="evidence" value="ECO:0007669"/>
    <property type="project" value="TreeGrafter"/>
</dbReference>
<organism evidence="12 13">
    <name type="scientific">Pseudomonas putida</name>
    <name type="common">Arthrobacter siderocapsulatus</name>
    <dbReference type="NCBI Taxonomy" id="303"/>
    <lineage>
        <taxon>Bacteria</taxon>
        <taxon>Pseudomonadati</taxon>
        <taxon>Pseudomonadota</taxon>
        <taxon>Gammaproteobacteria</taxon>
        <taxon>Pseudomonadales</taxon>
        <taxon>Pseudomonadaceae</taxon>
        <taxon>Pseudomonas</taxon>
    </lineage>
</organism>
<proteinExistence type="predicted"/>
<dbReference type="EC" id="2.7.7.65" evidence="4"/>
<keyword evidence="7 10" id="KW-1133">Transmembrane helix</keyword>
<evidence type="ECO:0000259" key="11">
    <source>
        <dbReference type="PROSITE" id="PS50887"/>
    </source>
</evidence>
<protein>
    <recommendedName>
        <fullName evidence="4">diguanylate cyclase</fullName>
        <ecNumber evidence="4">2.7.7.65</ecNumber>
    </recommendedName>
</protein>
<dbReference type="InterPro" id="IPR033479">
    <property type="entry name" value="dCache_1"/>
</dbReference>
<comment type="caution">
    <text evidence="12">The sequence shown here is derived from an EMBL/GenBank/DDBJ whole genome shotgun (WGS) entry which is preliminary data.</text>
</comment>
<keyword evidence="6 10" id="KW-0812">Transmembrane</keyword>
<reference evidence="12 13" key="2">
    <citation type="submission" date="2018-03" db="EMBL/GenBank/DDBJ databases">
        <title>Draft genome of Pseudomonas putida strain KT-27.</title>
        <authorList>
            <person name="Yoshizawa S."/>
            <person name="Khan N.H."/>
            <person name="Nishimura M."/>
            <person name="Chiura H.X."/>
            <person name="Ogura Y."/>
            <person name="Hayashi T."/>
            <person name="Kogure K."/>
        </authorList>
    </citation>
    <scope>NUCLEOTIDE SEQUENCE [LARGE SCALE GENOMIC DNA]</scope>
    <source>
        <strain evidence="12 13">KT-27</strain>
    </source>
</reference>
<evidence type="ECO:0000256" key="1">
    <source>
        <dbReference type="ARBA" id="ARBA00001946"/>
    </source>
</evidence>
<evidence type="ECO:0000256" key="3">
    <source>
        <dbReference type="ARBA" id="ARBA00004651"/>
    </source>
</evidence>
<evidence type="ECO:0000256" key="5">
    <source>
        <dbReference type="ARBA" id="ARBA00022475"/>
    </source>
</evidence>
<dbReference type="Gene3D" id="3.30.450.20">
    <property type="entry name" value="PAS domain"/>
    <property type="match status" value="1"/>
</dbReference>
<feature type="domain" description="GGDEF" evidence="11">
    <location>
        <begin position="394"/>
        <end position="525"/>
    </location>
</feature>
<dbReference type="InterPro" id="IPR029787">
    <property type="entry name" value="Nucleotide_cyclase"/>
</dbReference>
<dbReference type="Pfam" id="PF00990">
    <property type="entry name" value="GGDEF"/>
    <property type="match status" value="1"/>
</dbReference>
<evidence type="ECO:0000256" key="2">
    <source>
        <dbReference type="ARBA" id="ARBA00004533"/>
    </source>
</evidence>
<dbReference type="Pfam" id="PF02743">
    <property type="entry name" value="dCache_1"/>
    <property type="match status" value="1"/>
</dbReference>
<dbReference type="SUPFAM" id="SSF103190">
    <property type="entry name" value="Sensory domain-like"/>
    <property type="match status" value="2"/>
</dbReference>
<feature type="transmembrane region" description="Helical" evidence="10">
    <location>
        <begin position="284"/>
        <end position="307"/>
    </location>
</feature>
<evidence type="ECO:0000256" key="8">
    <source>
        <dbReference type="ARBA" id="ARBA00023136"/>
    </source>
</evidence>
<evidence type="ECO:0000256" key="4">
    <source>
        <dbReference type="ARBA" id="ARBA00012528"/>
    </source>
</evidence>
<keyword evidence="8 10" id="KW-0472">Membrane</keyword>
<dbReference type="InterPro" id="IPR043128">
    <property type="entry name" value="Rev_trsase/Diguanyl_cyclase"/>
</dbReference>
<evidence type="ECO:0000256" key="7">
    <source>
        <dbReference type="ARBA" id="ARBA00022989"/>
    </source>
</evidence>
<evidence type="ECO:0000256" key="6">
    <source>
        <dbReference type="ARBA" id="ARBA00022692"/>
    </source>
</evidence>